<dbReference type="InterPro" id="IPR017870">
    <property type="entry name" value="FeS_cluster_insertion_CS"/>
</dbReference>
<reference evidence="5" key="2">
    <citation type="submission" date="2014-03" db="EMBL/GenBank/DDBJ databases">
        <authorList>
            <person name="Genoscope - CEA"/>
        </authorList>
    </citation>
    <scope>NUCLEOTIDE SEQUENCE</scope>
</reference>
<sequence>MSASMVARATVRAVSKRKILATRAALTLTPSAVNRIRNLLEDKPEYLGLKVGVRTRGCNGMTYTLDFTKQKDQADEEVLQDVHVSKNQAMRSTEFSKTGLSRHRSGEGYQHISAALKVPKNTVASIILKLKKFRITKTLPRSGCPAKLSNRGRRALVRENLPEGQPSLHNSTNQAFIVEWPDRSHSSVGMFFSSRDWERLVRIEGKDEWSKVQRSLMKTCSRVLRTSDWGDGSSSNRTTTLNTQPRQRRNVLEWPSQNLIKHLWRDLKIAVQQSSPSNLTEFERICGECFYALSLWGVRVFIEKKAQLTLLGTEMDFVESKLSSEFVFNNPNIKGTCGCGESFNM</sequence>
<dbReference type="GO" id="GO:0051537">
    <property type="term" value="F:2 iron, 2 sulfur cluster binding"/>
    <property type="evidence" value="ECO:0007669"/>
    <property type="project" value="TreeGrafter"/>
</dbReference>
<dbReference type="InterPro" id="IPR050322">
    <property type="entry name" value="Fe-S_cluster_asmbl/transfer"/>
</dbReference>
<evidence type="ECO:0000313" key="5">
    <source>
        <dbReference type="EMBL" id="CDQ91199.1"/>
    </source>
</evidence>
<dbReference type="Pfam" id="PF25787">
    <property type="entry name" value="HTH_SB"/>
    <property type="match status" value="1"/>
</dbReference>
<dbReference type="InterPro" id="IPR000361">
    <property type="entry name" value="ATAP_core_dom"/>
</dbReference>
<feature type="domain" description="Core" evidence="3">
    <location>
        <begin position="26"/>
        <end position="80"/>
    </location>
</feature>
<protein>
    <recommendedName>
        <fullName evidence="2">Iron-sulfur cluster assembly 1 homolog, mitochondrial</fullName>
    </recommendedName>
</protein>
<name>A0A060YP28_ONCMY</name>
<reference evidence="5" key="1">
    <citation type="journal article" date="2014" name="Nat. Commun.">
        <title>The rainbow trout genome provides novel insights into evolution after whole-genome duplication in vertebrates.</title>
        <authorList>
            <person name="Berthelot C."/>
            <person name="Brunet F."/>
            <person name="Chalopin D."/>
            <person name="Juanchich A."/>
            <person name="Bernard M."/>
            <person name="Noel B."/>
            <person name="Bento P."/>
            <person name="Da Silva C."/>
            <person name="Labadie K."/>
            <person name="Alberti A."/>
            <person name="Aury J.M."/>
            <person name="Louis A."/>
            <person name="Dehais P."/>
            <person name="Bardou P."/>
            <person name="Montfort J."/>
            <person name="Klopp C."/>
            <person name="Cabau C."/>
            <person name="Gaspin C."/>
            <person name="Thorgaard G.H."/>
            <person name="Boussaha M."/>
            <person name="Quillet E."/>
            <person name="Guyomard R."/>
            <person name="Galiana D."/>
            <person name="Bobe J."/>
            <person name="Volff J.N."/>
            <person name="Genet C."/>
            <person name="Wincker P."/>
            <person name="Jaillon O."/>
            <person name="Roest Crollius H."/>
            <person name="Guiguen Y."/>
        </authorList>
    </citation>
    <scope>NUCLEOTIDE SEQUENCE [LARGE SCALE GENOMIC DNA]</scope>
</reference>
<evidence type="ECO:0000313" key="6">
    <source>
        <dbReference type="Proteomes" id="UP000193380"/>
    </source>
</evidence>
<dbReference type="InterPro" id="IPR057667">
    <property type="entry name" value="HTH_SB"/>
</dbReference>
<dbReference type="InterPro" id="IPR035903">
    <property type="entry name" value="HesB-like_dom_sf"/>
</dbReference>
<evidence type="ECO:0000256" key="2">
    <source>
        <dbReference type="ARBA" id="ARBA00039743"/>
    </source>
</evidence>
<dbReference type="STRING" id="8022.A0A060YP28"/>
<accession>A0A060YP28</accession>
<dbReference type="PANTHER" id="PTHR10072">
    <property type="entry name" value="IRON-SULFUR CLUSTER ASSEMBLY PROTEIN"/>
    <property type="match status" value="1"/>
</dbReference>
<gene>
    <name evidence="5" type="ORF">GSONMT00031100001</name>
</gene>
<dbReference type="GO" id="GO:0005739">
    <property type="term" value="C:mitochondrion"/>
    <property type="evidence" value="ECO:0007669"/>
    <property type="project" value="TreeGrafter"/>
</dbReference>
<dbReference type="PROSITE" id="PS01152">
    <property type="entry name" value="HESB"/>
    <property type="match status" value="1"/>
</dbReference>
<proteinExistence type="inferred from homology"/>
<dbReference type="PANTHER" id="PTHR10072:SF41">
    <property type="entry name" value="IRON-SULFUR CLUSTER ASSEMBLY 1 HOMOLOG, MITOCHONDRIAL"/>
    <property type="match status" value="1"/>
</dbReference>
<dbReference type="EMBL" id="FR911491">
    <property type="protein sequence ID" value="CDQ91199.1"/>
    <property type="molecule type" value="Genomic_DNA"/>
</dbReference>
<evidence type="ECO:0000256" key="1">
    <source>
        <dbReference type="ARBA" id="ARBA00006718"/>
    </source>
</evidence>
<evidence type="ECO:0000259" key="4">
    <source>
        <dbReference type="Pfam" id="PF25787"/>
    </source>
</evidence>
<dbReference type="PaxDb" id="8022-A0A060YP28"/>
<comment type="similarity">
    <text evidence="1">Belongs to the HesB/IscA family.</text>
</comment>
<dbReference type="Gene3D" id="2.60.300.12">
    <property type="entry name" value="HesB-like domain"/>
    <property type="match status" value="2"/>
</dbReference>
<dbReference type="Gene3D" id="1.10.10.10">
    <property type="entry name" value="Winged helix-like DNA-binding domain superfamily/Winged helix DNA-binding domain"/>
    <property type="match status" value="1"/>
</dbReference>
<dbReference type="AlphaFoldDB" id="A0A060YP28"/>
<dbReference type="SUPFAM" id="SSF89360">
    <property type="entry name" value="HesB-like domain"/>
    <property type="match status" value="2"/>
</dbReference>
<dbReference type="InterPro" id="IPR036388">
    <property type="entry name" value="WH-like_DNA-bd_sf"/>
</dbReference>
<evidence type="ECO:0000259" key="3">
    <source>
        <dbReference type="Pfam" id="PF01521"/>
    </source>
</evidence>
<dbReference type="Proteomes" id="UP000193380">
    <property type="component" value="Unassembled WGS sequence"/>
</dbReference>
<dbReference type="Pfam" id="PF01521">
    <property type="entry name" value="Fe-S_biosyn"/>
    <property type="match status" value="2"/>
</dbReference>
<feature type="domain" description="Sleeping Beauty transposase HTH" evidence="4">
    <location>
        <begin position="101"/>
        <end position="136"/>
    </location>
</feature>
<dbReference type="GO" id="GO:0016226">
    <property type="term" value="P:iron-sulfur cluster assembly"/>
    <property type="evidence" value="ECO:0007669"/>
    <property type="project" value="TreeGrafter"/>
</dbReference>
<organism evidence="5 6">
    <name type="scientific">Oncorhynchus mykiss</name>
    <name type="common">Rainbow trout</name>
    <name type="synonym">Salmo gairdneri</name>
    <dbReference type="NCBI Taxonomy" id="8022"/>
    <lineage>
        <taxon>Eukaryota</taxon>
        <taxon>Metazoa</taxon>
        <taxon>Chordata</taxon>
        <taxon>Craniata</taxon>
        <taxon>Vertebrata</taxon>
        <taxon>Euteleostomi</taxon>
        <taxon>Actinopterygii</taxon>
        <taxon>Neopterygii</taxon>
        <taxon>Teleostei</taxon>
        <taxon>Protacanthopterygii</taxon>
        <taxon>Salmoniformes</taxon>
        <taxon>Salmonidae</taxon>
        <taxon>Salmoninae</taxon>
        <taxon>Oncorhynchus</taxon>
    </lineage>
</organism>
<feature type="domain" description="Core" evidence="3">
    <location>
        <begin position="297"/>
        <end position="341"/>
    </location>
</feature>